<proteinExistence type="inferred from homology"/>
<keyword evidence="2" id="KW-0812">Transmembrane</keyword>
<dbReference type="SUPFAM" id="SSF52833">
    <property type="entry name" value="Thioredoxin-like"/>
    <property type="match status" value="1"/>
</dbReference>
<dbReference type="InterPro" id="IPR013766">
    <property type="entry name" value="Thioredoxin_domain"/>
</dbReference>
<dbReference type="AlphaFoldDB" id="A0A6C0CU29"/>
<feature type="transmembrane region" description="Helical" evidence="2">
    <location>
        <begin position="6"/>
        <end position="26"/>
    </location>
</feature>
<dbReference type="EMBL" id="MN739479">
    <property type="protein sequence ID" value="QHT07005.1"/>
    <property type="molecule type" value="Genomic_DNA"/>
</dbReference>
<dbReference type="GO" id="GO:0003756">
    <property type="term" value="F:protein disulfide isomerase activity"/>
    <property type="evidence" value="ECO:0007669"/>
    <property type="project" value="TreeGrafter"/>
</dbReference>
<dbReference type="PROSITE" id="PS00194">
    <property type="entry name" value="THIOREDOXIN_1"/>
    <property type="match status" value="1"/>
</dbReference>
<evidence type="ECO:0000256" key="1">
    <source>
        <dbReference type="ARBA" id="ARBA00006347"/>
    </source>
</evidence>
<feature type="domain" description="Thioredoxin" evidence="3">
    <location>
        <begin position="14"/>
        <end position="125"/>
    </location>
</feature>
<evidence type="ECO:0000259" key="3">
    <source>
        <dbReference type="PROSITE" id="PS51352"/>
    </source>
</evidence>
<reference evidence="4" key="1">
    <citation type="journal article" date="2020" name="Nature">
        <title>Giant virus diversity and host interactions through global metagenomics.</title>
        <authorList>
            <person name="Schulz F."/>
            <person name="Roux S."/>
            <person name="Paez-Espino D."/>
            <person name="Jungbluth S."/>
            <person name="Walsh D.A."/>
            <person name="Denef V.J."/>
            <person name="McMahon K.D."/>
            <person name="Konstantinidis K.T."/>
            <person name="Eloe-Fadrosh E.A."/>
            <person name="Kyrpides N.C."/>
            <person name="Woyke T."/>
        </authorList>
    </citation>
    <scope>NUCLEOTIDE SEQUENCE</scope>
    <source>
        <strain evidence="4">GVMAG-M-3300021962-46</strain>
    </source>
</reference>
<dbReference type="InterPro" id="IPR017937">
    <property type="entry name" value="Thioredoxin_CS"/>
</dbReference>
<sequence length="125" mass="14702">MNGTFQKGLIVFLLLVVFALIVYTFMKRYEGFESKAVLSYFHLPGCGWCQKFNPEWDRFVEMVKTEKIDVEVRKVNAEEARDEVIKEKIQGFPHIYLKIKGGERIDYEGERKAEELVKFIKQNST</sequence>
<keyword evidence="2" id="KW-0472">Membrane</keyword>
<dbReference type="PANTHER" id="PTHR45672">
    <property type="entry name" value="PROTEIN DISULFIDE-ISOMERASE C17H9.14C-RELATED"/>
    <property type="match status" value="1"/>
</dbReference>
<dbReference type="InterPro" id="IPR036249">
    <property type="entry name" value="Thioredoxin-like_sf"/>
</dbReference>
<dbReference type="PROSITE" id="PS51352">
    <property type="entry name" value="THIOREDOXIN_2"/>
    <property type="match status" value="1"/>
</dbReference>
<dbReference type="CDD" id="cd02961">
    <property type="entry name" value="PDI_a_family"/>
    <property type="match status" value="1"/>
</dbReference>
<accession>A0A6C0CU29</accession>
<evidence type="ECO:0000313" key="4">
    <source>
        <dbReference type="EMBL" id="QHT07005.1"/>
    </source>
</evidence>
<dbReference type="GO" id="GO:0006457">
    <property type="term" value="P:protein folding"/>
    <property type="evidence" value="ECO:0007669"/>
    <property type="project" value="TreeGrafter"/>
</dbReference>
<keyword evidence="2" id="KW-1133">Transmembrane helix</keyword>
<dbReference type="Gene3D" id="3.40.30.10">
    <property type="entry name" value="Glutaredoxin"/>
    <property type="match status" value="1"/>
</dbReference>
<protein>
    <recommendedName>
        <fullName evidence="3">Thioredoxin domain-containing protein</fullName>
    </recommendedName>
</protein>
<evidence type="ECO:0000256" key="2">
    <source>
        <dbReference type="SAM" id="Phobius"/>
    </source>
</evidence>
<dbReference type="InterPro" id="IPR051063">
    <property type="entry name" value="PDI"/>
</dbReference>
<dbReference type="GO" id="GO:0005783">
    <property type="term" value="C:endoplasmic reticulum"/>
    <property type="evidence" value="ECO:0007669"/>
    <property type="project" value="TreeGrafter"/>
</dbReference>
<dbReference type="Pfam" id="PF00085">
    <property type="entry name" value="Thioredoxin"/>
    <property type="match status" value="1"/>
</dbReference>
<comment type="similarity">
    <text evidence="1">Belongs to the protein disulfide isomerase family.</text>
</comment>
<organism evidence="4">
    <name type="scientific">viral metagenome</name>
    <dbReference type="NCBI Taxonomy" id="1070528"/>
    <lineage>
        <taxon>unclassified sequences</taxon>
        <taxon>metagenomes</taxon>
        <taxon>organismal metagenomes</taxon>
    </lineage>
</organism>
<name>A0A6C0CU29_9ZZZZ</name>